<protein>
    <submittedName>
        <fullName evidence="6">FAD-dependent oxidoreductase</fullName>
    </submittedName>
</protein>
<evidence type="ECO:0000259" key="5">
    <source>
        <dbReference type="Pfam" id="PF01494"/>
    </source>
</evidence>
<evidence type="ECO:0000313" key="7">
    <source>
        <dbReference type="Proteomes" id="UP001214170"/>
    </source>
</evidence>
<dbReference type="SUPFAM" id="SSF51905">
    <property type="entry name" value="FAD/NAD(P)-binding domain"/>
    <property type="match status" value="1"/>
</dbReference>
<dbReference type="PANTHER" id="PTHR43004">
    <property type="entry name" value="TRK SYSTEM POTASSIUM UPTAKE PROTEIN"/>
    <property type="match status" value="1"/>
</dbReference>
<name>A0ABY8GW71_9BURK</name>
<keyword evidence="7" id="KW-1185">Reference proteome</keyword>
<evidence type="ECO:0000256" key="3">
    <source>
        <dbReference type="ARBA" id="ARBA00022630"/>
    </source>
</evidence>
<evidence type="ECO:0000256" key="2">
    <source>
        <dbReference type="ARBA" id="ARBA00007801"/>
    </source>
</evidence>
<evidence type="ECO:0000313" key="6">
    <source>
        <dbReference type="EMBL" id="WFP09036.1"/>
    </source>
</evidence>
<comment type="similarity">
    <text evidence="2">Belongs to the PheA/TfdB FAD monooxygenase family.</text>
</comment>
<dbReference type="Pfam" id="PF01494">
    <property type="entry name" value="FAD_binding_3"/>
    <property type="match status" value="1"/>
</dbReference>
<keyword evidence="3" id="KW-0285">Flavoprotein</keyword>
<dbReference type="InterPro" id="IPR002938">
    <property type="entry name" value="FAD-bd"/>
</dbReference>
<dbReference type="Gene3D" id="3.40.30.120">
    <property type="match status" value="1"/>
</dbReference>
<evidence type="ECO:0000256" key="4">
    <source>
        <dbReference type="ARBA" id="ARBA00022827"/>
    </source>
</evidence>
<dbReference type="Proteomes" id="UP001214170">
    <property type="component" value="Chromosome"/>
</dbReference>
<dbReference type="EMBL" id="CP121261">
    <property type="protein sequence ID" value="WFP09036.1"/>
    <property type="molecule type" value="Genomic_DNA"/>
</dbReference>
<gene>
    <name evidence="6" type="ORF">P8T11_03900</name>
</gene>
<dbReference type="PANTHER" id="PTHR43004:SF19">
    <property type="entry name" value="BINDING MONOOXYGENASE, PUTATIVE (JCVI)-RELATED"/>
    <property type="match status" value="1"/>
</dbReference>
<comment type="cofactor">
    <cofactor evidence="1">
        <name>FAD</name>
        <dbReference type="ChEBI" id="CHEBI:57692"/>
    </cofactor>
</comment>
<reference evidence="6 7" key="1">
    <citation type="submission" date="2023-03" db="EMBL/GenBank/DDBJ databases">
        <title>Achromobacter spanius LIG8.</title>
        <authorList>
            <person name="Shrestha S."/>
        </authorList>
    </citation>
    <scope>NUCLEOTIDE SEQUENCE [LARGE SCALE GENOMIC DNA]</scope>
    <source>
        <strain evidence="6 7">LIG8</strain>
    </source>
</reference>
<keyword evidence="4" id="KW-0274">FAD</keyword>
<organism evidence="6 7">
    <name type="scientific">Achromobacter spanius</name>
    <dbReference type="NCBI Taxonomy" id="217203"/>
    <lineage>
        <taxon>Bacteria</taxon>
        <taxon>Pseudomonadati</taxon>
        <taxon>Pseudomonadota</taxon>
        <taxon>Betaproteobacteria</taxon>
        <taxon>Burkholderiales</taxon>
        <taxon>Alcaligenaceae</taxon>
        <taxon>Achromobacter</taxon>
    </lineage>
</organism>
<dbReference type="SUPFAM" id="SSF52833">
    <property type="entry name" value="Thioredoxin-like"/>
    <property type="match status" value="1"/>
</dbReference>
<dbReference type="InterPro" id="IPR050641">
    <property type="entry name" value="RIFMO-like"/>
</dbReference>
<dbReference type="PRINTS" id="PR00420">
    <property type="entry name" value="RNGMNOXGNASE"/>
</dbReference>
<dbReference type="Gene3D" id="3.30.70.2450">
    <property type="match status" value="1"/>
</dbReference>
<dbReference type="InterPro" id="IPR036188">
    <property type="entry name" value="FAD/NAD-bd_sf"/>
</dbReference>
<sequence length="492" mass="52711">MRKPVDVLICGAGAAGLTLAIELARRGVRFALIEKLPSPFPGSRGKGIQPRTQEVFEDLGILDRAMAAGGIYPTVRKYSVDRGHVDQEVTTVAAPTPAEPYPLPLMVPQFKTEAIMRERLMELGHAPECGVELVGMDVNADGIEAVLATPEGEQRLHARYLVGADGGRSLVRRTLGIGFPGKTLGVRAIVADVVLEGLSRGMWHRFDGNGAGPLAICPLAGTDLFQIQAPVPLEGDINLSAAALTERVALHTARTDITVHSVAWASTYNMNARLADRYRDGPVFLIGDAAHVHPPTGGQGLNTSVQDAYNLGWKLAAVLAGAPEGLLETYEAERRPVAADVLGLSTRLLAGFKTEDNRRTREVQQLDIGYPTSPLSLPSQADSRLIPGNRVPDAIVRGAGGSPTRLFTLLKGTHWTLLVNGPSSFLPSAGLHIHSIGPGMEIEDHLDQFARFYGLAEGAAALVRPDGYLAGVFARDRAAVLQEHLNRYCKIR</sequence>
<evidence type="ECO:0000256" key="1">
    <source>
        <dbReference type="ARBA" id="ARBA00001974"/>
    </source>
</evidence>
<proteinExistence type="inferred from homology"/>
<feature type="domain" description="FAD-binding" evidence="5">
    <location>
        <begin position="5"/>
        <end position="342"/>
    </location>
</feature>
<dbReference type="RefSeq" id="WP_268078185.1">
    <property type="nucleotide sequence ID" value="NZ_CP106885.1"/>
</dbReference>
<accession>A0ABY8GW71</accession>
<dbReference type="NCBIfam" id="NF004832">
    <property type="entry name" value="PRK06184.1"/>
    <property type="match status" value="1"/>
</dbReference>
<dbReference type="InterPro" id="IPR036249">
    <property type="entry name" value="Thioredoxin-like_sf"/>
</dbReference>
<dbReference type="Gene3D" id="3.50.50.60">
    <property type="entry name" value="FAD/NAD(P)-binding domain"/>
    <property type="match status" value="1"/>
</dbReference>